<keyword evidence="2" id="KW-0812">Transmembrane</keyword>
<feature type="transmembrane region" description="Helical" evidence="2">
    <location>
        <begin position="245"/>
        <end position="269"/>
    </location>
</feature>
<protein>
    <submittedName>
        <fullName evidence="3">Uncharacterized protein</fullName>
    </submittedName>
</protein>
<feature type="transmembrane region" description="Helical" evidence="2">
    <location>
        <begin position="104"/>
        <end position="123"/>
    </location>
</feature>
<feature type="region of interest" description="Disordered" evidence="1">
    <location>
        <begin position="425"/>
        <end position="461"/>
    </location>
</feature>
<evidence type="ECO:0000313" key="4">
    <source>
        <dbReference type="Proteomes" id="UP000184440"/>
    </source>
</evidence>
<feature type="transmembrane region" description="Helical" evidence="2">
    <location>
        <begin position="281"/>
        <end position="301"/>
    </location>
</feature>
<feature type="transmembrane region" description="Helical" evidence="2">
    <location>
        <begin position="403"/>
        <end position="422"/>
    </location>
</feature>
<feature type="transmembrane region" description="Helical" evidence="2">
    <location>
        <begin position="218"/>
        <end position="239"/>
    </location>
</feature>
<dbReference type="RefSeq" id="WP_073259855.1">
    <property type="nucleotide sequence ID" value="NZ_FRCS01000007.1"/>
</dbReference>
<keyword evidence="4" id="KW-1185">Reference proteome</keyword>
<feature type="transmembrane region" description="Helical" evidence="2">
    <location>
        <begin position="185"/>
        <end position="206"/>
    </location>
</feature>
<feature type="transmembrane region" description="Helical" evidence="2">
    <location>
        <begin position="152"/>
        <end position="173"/>
    </location>
</feature>
<dbReference type="Proteomes" id="UP000184440">
    <property type="component" value="Unassembled WGS sequence"/>
</dbReference>
<evidence type="ECO:0000256" key="1">
    <source>
        <dbReference type="SAM" id="MobiDB-lite"/>
    </source>
</evidence>
<sequence length="461" mass="48711">MDAEQPLMSPVGVGIFLVAALVGLGGLVAVWFDSTRTYGLIAVGAGLTAMPPLLSVERWRVAFEEERTWLAALRVVSGTVGFWLCVTGVLALVDPRSRPVGVPLLTAGVVVVIAWFFLAWAWYEKAYRPLPDVATPYLVSRRRNALTPTTELGVAGLGVAVFAVLVAAAVFTWRITDDGAAGVRLVVLGVAAFVAGVGSAGMVLLGRALRAADRSGRGSVVAGIAGYAGLALGLVLVLVPDARVVAIPILCGAPALAVGANLTAAGILHGNNPWASLRGRLWLTVIALVPIAVLGVVGVVYSSHPDYYARYGEPVQARNPSHCVVTSRFRNGSPARTSETCLVLYERNGETEVGDLTVGAGDDPFVRGGVDAYVLDDRLVTEAAVGSRISGEVVLGRYLPGSLRIAALPALVIFLALAGTLGQQERQRKRARRRGEVVQAPFRRRPGKKYRSPFRGIPDRK</sequence>
<dbReference type="AlphaFoldDB" id="A0A1M7TU62"/>
<dbReference type="STRING" id="134849.SAMN05443668_10734"/>
<keyword evidence="2" id="KW-1133">Transmembrane helix</keyword>
<keyword evidence="2" id="KW-0472">Membrane</keyword>
<feature type="transmembrane region" description="Helical" evidence="2">
    <location>
        <begin position="68"/>
        <end position="92"/>
    </location>
</feature>
<gene>
    <name evidence="3" type="ORF">SAMN05443668_10734</name>
</gene>
<evidence type="ECO:0000313" key="3">
    <source>
        <dbReference type="EMBL" id="SHN74196.1"/>
    </source>
</evidence>
<feature type="compositionally biased region" description="Basic residues" evidence="1">
    <location>
        <begin position="442"/>
        <end position="452"/>
    </location>
</feature>
<feature type="transmembrane region" description="Helical" evidence="2">
    <location>
        <begin position="12"/>
        <end position="32"/>
    </location>
</feature>
<name>A0A1M7TU62_9ACTN</name>
<proteinExistence type="predicted"/>
<accession>A0A1M7TU62</accession>
<organism evidence="3 4">
    <name type="scientific">Cryptosporangium aurantiacum</name>
    <dbReference type="NCBI Taxonomy" id="134849"/>
    <lineage>
        <taxon>Bacteria</taxon>
        <taxon>Bacillati</taxon>
        <taxon>Actinomycetota</taxon>
        <taxon>Actinomycetes</taxon>
        <taxon>Cryptosporangiales</taxon>
        <taxon>Cryptosporangiaceae</taxon>
        <taxon>Cryptosporangium</taxon>
    </lineage>
</organism>
<evidence type="ECO:0000256" key="2">
    <source>
        <dbReference type="SAM" id="Phobius"/>
    </source>
</evidence>
<reference evidence="3 4" key="1">
    <citation type="submission" date="2016-11" db="EMBL/GenBank/DDBJ databases">
        <authorList>
            <person name="Jaros S."/>
            <person name="Januszkiewicz K."/>
            <person name="Wedrychowicz H."/>
        </authorList>
    </citation>
    <scope>NUCLEOTIDE SEQUENCE [LARGE SCALE GENOMIC DNA]</scope>
    <source>
        <strain evidence="3 4">DSM 46144</strain>
    </source>
</reference>
<feature type="transmembrane region" description="Helical" evidence="2">
    <location>
        <begin position="38"/>
        <end position="56"/>
    </location>
</feature>
<dbReference type="EMBL" id="FRCS01000007">
    <property type="protein sequence ID" value="SHN74196.1"/>
    <property type="molecule type" value="Genomic_DNA"/>
</dbReference>